<dbReference type="AlphaFoldDB" id="A0A9Q0RQ02"/>
<name>A0A9Q0RQ02_BLOTA</name>
<comment type="pathway">
    <text evidence="3">Lipid metabolism.</text>
</comment>
<dbReference type="Proteomes" id="UP001142055">
    <property type="component" value="Chromosome 1"/>
</dbReference>
<accession>A0A9Q0RQ02</accession>
<protein>
    <recommendedName>
        <fullName evidence="14">Acyltransferase</fullName>
        <ecNumber evidence="14">2.3.1.-</ecNumber>
    </recommendedName>
</protein>
<gene>
    <name evidence="15" type="ORF">RDWZM_000660</name>
</gene>
<keyword evidence="10 14" id="KW-1133">Transmembrane helix</keyword>
<reference evidence="15" key="1">
    <citation type="submission" date="2022-12" db="EMBL/GenBank/DDBJ databases">
        <title>Genome assemblies of Blomia tropicalis.</title>
        <authorList>
            <person name="Cui Y."/>
        </authorList>
    </citation>
    <scope>NUCLEOTIDE SEQUENCE</scope>
    <source>
        <tissue evidence="15">Adult mites</tissue>
    </source>
</reference>
<dbReference type="GO" id="GO:0004144">
    <property type="term" value="F:diacylglycerol O-acyltransferase activity"/>
    <property type="evidence" value="ECO:0007669"/>
    <property type="project" value="TreeGrafter"/>
</dbReference>
<evidence type="ECO:0000256" key="7">
    <source>
        <dbReference type="ARBA" id="ARBA00022692"/>
    </source>
</evidence>
<dbReference type="Pfam" id="PF03982">
    <property type="entry name" value="DAGAT"/>
    <property type="match status" value="1"/>
</dbReference>
<comment type="subcellular location">
    <subcellularLocation>
        <location evidence="1 14">Endoplasmic reticulum membrane</location>
        <topology evidence="1 14">Multi-pass membrane protein</topology>
    </subcellularLocation>
</comment>
<evidence type="ECO:0000256" key="5">
    <source>
        <dbReference type="ARBA" id="ARBA00022516"/>
    </source>
</evidence>
<keyword evidence="5" id="KW-0444">Lipid biosynthesis</keyword>
<dbReference type="OMA" id="FWFTCAN"/>
<evidence type="ECO:0000313" key="15">
    <source>
        <dbReference type="EMBL" id="KAJ6222115.1"/>
    </source>
</evidence>
<keyword evidence="6 14" id="KW-0808">Transferase</keyword>
<dbReference type="EC" id="2.3.1.-" evidence="14"/>
<evidence type="ECO:0000256" key="2">
    <source>
        <dbReference type="ARBA" id="ARBA00004771"/>
    </source>
</evidence>
<feature type="transmembrane region" description="Helical" evidence="14">
    <location>
        <begin position="21"/>
        <end position="39"/>
    </location>
</feature>
<evidence type="ECO:0000256" key="10">
    <source>
        <dbReference type="ARBA" id="ARBA00022989"/>
    </source>
</evidence>
<dbReference type="GO" id="GO:0006071">
    <property type="term" value="P:glycerol metabolic process"/>
    <property type="evidence" value="ECO:0007669"/>
    <property type="project" value="UniProtKB-KW"/>
</dbReference>
<evidence type="ECO:0000256" key="11">
    <source>
        <dbReference type="ARBA" id="ARBA00023098"/>
    </source>
</evidence>
<keyword evidence="11" id="KW-0443">Lipid metabolism</keyword>
<keyword evidence="13" id="KW-0012">Acyltransferase</keyword>
<keyword evidence="8" id="KW-0319">Glycerol metabolism</keyword>
<keyword evidence="16" id="KW-1185">Reference proteome</keyword>
<evidence type="ECO:0000256" key="8">
    <source>
        <dbReference type="ARBA" id="ARBA00022798"/>
    </source>
</evidence>
<evidence type="ECO:0000256" key="14">
    <source>
        <dbReference type="RuleBase" id="RU367023"/>
    </source>
</evidence>
<comment type="caution">
    <text evidence="15">The sequence shown here is derived from an EMBL/GenBank/DDBJ whole genome shotgun (WGS) entry which is preliminary data.</text>
</comment>
<sequence>MLGLSFAPLRIPIRRRLQTLAVFYFCAQFLFLGFVYTIGMGSLMFTEYYWITLLYLLWFIYDRKASYQGGHRRSWMRNLSAWKYFADFFPVKLMRTAKLSPDKNYIFGCHPHGILSFSHFVNFATEGTGFSKLFPKIVPHLITLNYQFWLPIHRDIILLSGTCEASRESIEYIISGKGRGNAAAIVIGGANEVLKAAPNQMILTLKRRKGFVRLAIKHGASLVPVLSFGENDLLNTPHKEDSLYNRIQEKIIKFISYPIPIFFGRGVFQYTIGLLPFRKPITTIVGKPIDTKRNENPTQKEIDDLHQRYIEALMQIFEENKDKYCKGCDKLIIK</sequence>
<evidence type="ECO:0000256" key="4">
    <source>
        <dbReference type="ARBA" id="ARBA00005420"/>
    </source>
</evidence>
<dbReference type="GO" id="GO:0005789">
    <property type="term" value="C:endoplasmic reticulum membrane"/>
    <property type="evidence" value="ECO:0007669"/>
    <property type="project" value="UniProtKB-SubCell"/>
</dbReference>
<proteinExistence type="inferred from homology"/>
<dbReference type="CDD" id="cd07987">
    <property type="entry name" value="LPLAT_MGAT-like"/>
    <property type="match status" value="1"/>
</dbReference>
<keyword evidence="12 14" id="KW-0472">Membrane</keyword>
<keyword evidence="7 14" id="KW-0812">Transmembrane</keyword>
<organism evidence="15 16">
    <name type="scientific">Blomia tropicalis</name>
    <name type="common">Mite</name>
    <dbReference type="NCBI Taxonomy" id="40697"/>
    <lineage>
        <taxon>Eukaryota</taxon>
        <taxon>Metazoa</taxon>
        <taxon>Ecdysozoa</taxon>
        <taxon>Arthropoda</taxon>
        <taxon>Chelicerata</taxon>
        <taxon>Arachnida</taxon>
        <taxon>Acari</taxon>
        <taxon>Acariformes</taxon>
        <taxon>Sarcoptiformes</taxon>
        <taxon>Astigmata</taxon>
        <taxon>Glycyphagoidea</taxon>
        <taxon>Echimyopodidae</taxon>
        <taxon>Blomia</taxon>
    </lineage>
</organism>
<evidence type="ECO:0000256" key="6">
    <source>
        <dbReference type="ARBA" id="ARBA00022679"/>
    </source>
</evidence>
<evidence type="ECO:0000313" key="16">
    <source>
        <dbReference type="Proteomes" id="UP001142055"/>
    </source>
</evidence>
<comment type="similarity">
    <text evidence="4 14">Belongs to the diacylglycerol acyltransferase family.</text>
</comment>
<evidence type="ECO:0000256" key="13">
    <source>
        <dbReference type="ARBA" id="ARBA00023315"/>
    </source>
</evidence>
<keyword evidence="9 14" id="KW-0256">Endoplasmic reticulum</keyword>
<evidence type="ECO:0000256" key="3">
    <source>
        <dbReference type="ARBA" id="ARBA00005189"/>
    </source>
</evidence>
<dbReference type="GO" id="GO:0019432">
    <property type="term" value="P:triglyceride biosynthetic process"/>
    <property type="evidence" value="ECO:0007669"/>
    <property type="project" value="TreeGrafter"/>
</dbReference>
<evidence type="ECO:0000256" key="1">
    <source>
        <dbReference type="ARBA" id="ARBA00004477"/>
    </source>
</evidence>
<feature type="transmembrane region" description="Helical" evidence="14">
    <location>
        <begin position="45"/>
        <end position="61"/>
    </location>
</feature>
<evidence type="ECO:0000256" key="12">
    <source>
        <dbReference type="ARBA" id="ARBA00023136"/>
    </source>
</evidence>
<evidence type="ECO:0000256" key="9">
    <source>
        <dbReference type="ARBA" id="ARBA00022824"/>
    </source>
</evidence>
<dbReference type="PANTHER" id="PTHR12317">
    <property type="entry name" value="DIACYLGLYCEROL O-ACYLTRANSFERASE"/>
    <property type="match status" value="1"/>
</dbReference>
<comment type="pathway">
    <text evidence="2">Glycerolipid metabolism; triacylglycerol biosynthesis.</text>
</comment>
<dbReference type="EMBL" id="JAPWDV010000001">
    <property type="protein sequence ID" value="KAJ6222115.1"/>
    <property type="molecule type" value="Genomic_DNA"/>
</dbReference>
<dbReference type="InterPro" id="IPR007130">
    <property type="entry name" value="DAGAT"/>
</dbReference>
<dbReference type="PANTHER" id="PTHR12317:SF0">
    <property type="entry name" value="ACYLTRANSFERASE"/>
    <property type="match status" value="1"/>
</dbReference>